<reference evidence="1" key="1">
    <citation type="submission" date="2014-11" db="EMBL/GenBank/DDBJ databases">
        <authorList>
            <person name="Amaro Gonzalez C."/>
        </authorList>
    </citation>
    <scope>NUCLEOTIDE SEQUENCE</scope>
</reference>
<reference evidence="1" key="2">
    <citation type="journal article" date="2015" name="Fish Shellfish Immunol.">
        <title>Early steps in the European eel (Anguilla anguilla)-Vibrio vulnificus interaction in the gills: Role of the RtxA13 toxin.</title>
        <authorList>
            <person name="Callol A."/>
            <person name="Pajuelo D."/>
            <person name="Ebbesson L."/>
            <person name="Teles M."/>
            <person name="MacKenzie S."/>
            <person name="Amaro C."/>
        </authorList>
    </citation>
    <scope>NUCLEOTIDE SEQUENCE</scope>
</reference>
<name>A0A0E9PBQ4_ANGAN</name>
<evidence type="ECO:0000313" key="1">
    <source>
        <dbReference type="EMBL" id="JAH01248.1"/>
    </source>
</evidence>
<sequence>MSGKVNHHWSSFFDTISKTYSCNIMPSPTIAIFWYILSCR</sequence>
<protein>
    <submittedName>
        <fullName evidence="1">Uncharacterized protein</fullName>
    </submittedName>
</protein>
<organism evidence="1">
    <name type="scientific">Anguilla anguilla</name>
    <name type="common">European freshwater eel</name>
    <name type="synonym">Muraena anguilla</name>
    <dbReference type="NCBI Taxonomy" id="7936"/>
    <lineage>
        <taxon>Eukaryota</taxon>
        <taxon>Metazoa</taxon>
        <taxon>Chordata</taxon>
        <taxon>Craniata</taxon>
        <taxon>Vertebrata</taxon>
        <taxon>Euteleostomi</taxon>
        <taxon>Actinopterygii</taxon>
        <taxon>Neopterygii</taxon>
        <taxon>Teleostei</taxon>
        <taxon>Anguilliformes</taxon>
        <taxon>Anguillidae</taxon>
        <taxon>Anguilla</taxon>
    </lineage>
</organism>
<dbReference type="EMBL" id="GBXM01107329">
    <property type="protein sequence ID" value="JAH01248.1"/>
    <property type="molecule type" value="Transcribed_RNA"/>
</dbReference>
<accession>A0A0E9PBQ4</accession>
<dbReference type="AlphaFoldDB" id="A0A0E9PBQ4"/>
<proteinExistence type="predicted"/>